<keyword evidence="2 3" id="KW-0040">ANK repeat</keyword>
<dbReference type="InterPro" id="IPR002110">
    <property type="entry name" value="Ankyrin_rpt"/>
</dbReference>
<organism evidence="4 5">
    <name type="scientific">Halanaerobacter jeridensis</name>
    <dbReference type="NCBI Taxonomy" id="706427"/>
    <lineage>
        <taxon>Bacteria</taxon>
        <taxon>Bacillati</taxon>
        <taxon>Bacillota</taxon>
        <taxon>Clostridia</taxon>
        <taxon>Halanaerobiales</taxon>
        <taxon>Halobacteroidaceae</taxon>
        <taxon>Halanaerobacter</taxon>
    </lineage>
</organism>
<evidence type="ECO:0000256" key="2">
    <source>
        <dbReference type="ARBA" id="ARBA00023043"/>
    </source>
</evidence>
<dbReference type="SMART" id="SM00248">
    <property type="entry name" value="ANK"/>
    <property type="match status" value="10"/>
</dbReference>
<feature type="repeat" description="ANK" evidence="3">
    <location>
        <begin position="349"/>
        <end position="381"/>
    </location>
</feature>
<dbReference type="AlphaFoldDB" id="A0A939BQ75"/>
<dbReference type="Gene3D" id="1.25.40.20">
    <property type="entry name" value="Ankyrin repeat-containing domain"/>
    <property type="match status" value="4"/>
</dbReference>
<sequence>MTNNLEELFRAIDAGDRKQVNRLSKEGEINTTLENGVTPLMISTKAGQLEITKKLLEAGAEVEATNEKGKTALEIAIRNQNPQLINLLRNYGAEYEPDKTDLMQAVFKGDDDKFQAELKKSQAINKKDADGHTPLIWATKFGDLQQVKALVKNGADLEKETARGQTALFYACKQEAEKIAKFLIDQGAQVNNFDNLDFTPLMISKNINIVKLLVESGAEVNYETEHGFSPLGIAASRGDSELVEYFLENLDLQQTEDNGFKPLKNAITNQNQAVIQQLLEAGVDPNYKDNVALDYAIKEGEEELIRLLKDYEAQYPEDKPELLKSIFEADDNKFEFELSTTSVNKSDPQGITPLVWASYFGNVDYVEKLIQAGAKVNYQAEEIEVTPLMIAASTVEPIKGHKQVIKILLKEEALTSDEFKKIVQVANKREIRDFLREKVVKKDGN</sequence>
<keyword evidence="1" id="KW-0677">Repeat</keyword>
<name>A0A939BQ75_9FIRM</name>
<comment type="caution">
    <text evidence="4">The sequence shown here is derived from an EMBL/GenBank/DDBJ whole genome shotgun (WGS) entry which is preliminary data.</text>
</comment>
<dbReference type="InterPro" id="IPR036770">
    <property type="entry name" value="Ankyrin_rpt-contain_sf"/>
</dbReference>
<proteinExistence type="predicted"/>
<accession>A0A939BQ75</accession>
<dbReference type="RefSeq" id="WP_204702560.1">
    <property type="nucleotide sequence ID" value="NZ_JAFBDQ010000017.1"/>
</dbReference>
<feature type="repeat" description="ANK" evidence="3">
    <location>
        <begin position="130"/>
        <end position="162"/>
    </location>
</feature>
<dbReference type="PANTHER" id="PTHR24123">
    <property type="entry name" value="ANKYRIN REPEAT-CONTAINING"/>
    <property type="match status" value="1"/>
</dbReference>
<evidence type="ECO:0000313" key="5">
    <source>
        <dbReference type="Proteomes" id="UP000774000"/>
    </source>
</evidence>
<reference evidence="4" key="1">
    <citation type="submission" date="2021-01" db="EMBL/GenBank/DDBJ databases">
        <title>Genomic Encyclopedia of Type Strains, Phase IV (KMG-IV): sequencing the most valuable type-strain genomes for metagenomic binning, comparative biology and taxonomic classification.</title>
        <authorList>
            <person name="Goeker M."/>
        </authorList>
    </citation>
    <scope>NUCLEOTIDE SEQUENCE</scope>
    <source>
        <strain evidence="4">DSM 23230</strain>
    </source>
</reference>
<dbReference type="EMBL" id="JAFBDQ010000017">
    <property type="protein sequence ID" value="MBM7557798.1"/>
    <property type="molecule type" value="Genomic_DNA"/>
</dbReference>
<dbReference type="PANTHER" id="PTHR24123:SF33">
    <property type="entry name" value="PROTEIN HOS4"/>
    <property type="match status" value="1"/>
</dbReference>
<dbReference type="PROSITE" id="PS50088">
    <property type="entry name" value="ANK_REPEAT"/>
    <property type="match status" value="6"/>
</dbReference>
<evidence type="ECO:0000256" key="3">
    <source>
        <dbReference type="PROSITE-ProRule" id="PRU00023"/>
    </source>
</evidence>
<dbReference type="PRINTS" id="PR01415">
    <property type="entry name" value="ANKYRIN"/>
</dbReference>
<dbReference type="Pfam" id="PF12796">
    <property type="entry name" value="Ank_2"/>
    <property type="match status" value="4"/>
</dbReference>
<evidence type="ECO:0000256" key="1">
    <source>
        <dbReference type="ARBA" id="ARBA00022737"/>
    </source>
</evidence>
<dbReference type="InterPro" id="IPR051165">
    <property type="entry name" value="Multifunctional_ANK_Repeat"/>
</dbReference>
<keyword evidence="5" id="KW-1185">Reference proteome</keyword>
<feature type="repeat" description="ANK" evidence="3">
    <location>
        <begin position="163"/>
        <end position="195"/>
    </location>
</feature>
<dbReference type="Proteomes" id="UP000774000">
    <property type="component" value="Unassembled WGS sequence"/>
</dbReference>
<evidence type="ECO:0000313" key="4">
    <source>
        <dbReference type="EMBL" id="MBM7557798.1"/>
    </source>
</evidence>
<protein>
    <submittedName>
        <fullName evidence="4">Ankyrin repeat protein</fullName>
    </submittedName>
</protein>
<gene>
    <name evidence="4" type="ORF">JOC47_002664</name>
</gene>
<feature type="repeat" description="ANK" evidence="3">
    <location>
        <begin position="258"/>
        <end position="290"/>
    </location>
</feature>
<feature type="repeat" description="ANK" evidence="3">
    <location>
        <begin position="68"/>
        <end position="100"/>
    </location>
</feature>
<feature type="repeat" description="ANK" evidence="3">
    <location>
        <begin position="35"/>
        <end position="67"/>
    </location>
</feature>
<dbReference type="SUPFAM" id="SSF48403">
    <property type="entry name" value="Ankyrin repeat"/>
    <property type="match status" value="2"/>
</dbReference>
<dbReference type="PROSITE" id="PS50297">
    <property type="entry name" value="ANK_REP_REGION"/>
    <property type="match status" value="5"/>
</dbReference>